<dbReference type="InterPro" id="IPR029753">
    <property type="entry name" value="D-isomer_DH_CS"/>
</dbReference>
<gene>
    <name evidence="4" type="ordered locus">UWK_03583</name>
</gene>
<dbReference type="InterPro" id="IPR006140">
    <property type="entry name" value="D-isomer_DH_NAD-bd"/>
</dbReference>
<name>M1PEW9_DESSD</name>
<sequence length="312" mass="35632">MPAKPIVAIKVGDHLIQPWIDRMTPLLPEFDFISWHDNPDQDLVEYVIGWCPDARWINGFPNIKAVVSVGSGVDHIIHLDELKDTIPVIRTVSDDLIQRVREFAALSVLSWHRQFPQIIENNSIREWKRFSMETSSYYKVGVMGYGSMGKAVAETLSSLGYNVSVWANSKRDLPYNYYYGRDSLSKFAKDLDILICLLPLTNETENILNEELMRSMNQGGCVINFARGAHLVDDDLFKVLDDSHLSAAYLDGFREEPLPYNSKFLSHEKVIVTFHSAGYISPDIGPKVIAANIQKFERNETPWPMYNREKGF</sequence>
<dbReference type="OrthoDB" id="9793626at2"/>
<dbReference type="EMBL" id="CP003986">
    <property type="protein sequence ID" value="AGF80092.1"/>
    <property type="molecule type" value="Genomic_DNA"/>
</dbReference>
<evidence type="ECO:0000313" key="5">
    <source>
        <dbReference type="Proteomes" id="UP000011721"/>
    </source>
</evidence>
<dbReference type="PATRIC" id="fig|1167006.5.peg.3849"/>
<geneLocation type="plasmid" evidence="5">
    <name>pDESSD</name>
</geneLocation>
<dbReference type="HOGENOM" id="CLU_019796_1_0_7"/>
<dbReference type="SUPFAM" id="SSF51735">
    <property type="entry name" value="NAD(P)-binding Rossmann-fold domains"/>
    <property type="match status" value="1"/>
</dbReference>
<dbReference type="InterPro" id="IPR036291">
    <property type="entry name" value="NAD(P)-bd_dom_sf"/>
</dbReference>
<dbReference type="Gene3D" id="3.40.50.720">
    <property type="entry name" value="NAD(P)-binding Rossmann-like Domain"/>
    <property type="match status" value="2"/>
</dbReference>
<evidence type="ECO:0000256" key="1">
    <source>
        <dbReference type="ARBA" id="ARBA00023002"/>
    </source>
</evidence>
<dbReference type="GO" id="GO:0051287">
    <property type="term" value="F:NAD binding"/>
    <property type="evidence" value="ECO:0007669"/>
    <property type="project" value="InterPro"/>
</dbReference>
<dbReference type="PANTHER" id="PTHR43333">
    <property type="entry name" value="2-HACID_DH_C DOMAIN-CONTAINING PROTEIN"/>
    <property type="match status" value="1"/>
</dbReference>
<dbReference type="RefSeq" id="WP_015405774.1">
    <property type="nucleotide sequence ID" value="NC_020305.1"/>
</dbReference>
<accession>M1PEW9</accession>
<evidence type="ECO:0000313" key="4">
    <source>
        <dbReference type="EMBL" id="AGF80092.1"/>
    </source>
</evidence>
<evidence type="ECO:0000256" key="2">
    <source>
        <dbReference type="ARBA" id="ARBA00023027"/>
    </source>
</evidence>
<organism evidence="4 5">
    <name type="scientific">Desulfocapsa sulfexigens (strain DSM 10523 / SB164P1)</name>
    <dbReference type="NCBI Taxonomy" id="1167006"/>
    <lineage>
        <taxon>Bacteria</taxon>
        <taxon>Pseudomonadati</taxon>
        <taxon>Thermodesulfobacteriota</taxon>
        <taxon>Desulfobulbia</taxon>
        <taxon>Desulfobulbales</taxon>
        <taxon>Desulfocapsaceae</taxon>
        <taxon>Desulfocapsa</taxon>
    </lineage>
</organism>
<keyword evidence="4" id="KW-0614">Plasmid</keyword>
<keyword evidence="2" id="KW-0520">NAD</keyword>
<proteinExistence type="predicted"/>
<dbReference type="PANTHER" id="PTHR43333:SF1">
    <property type="entry name" value="D-ISOMER SPECIFIC 2-HYDROXYACID DEHYDROGENASE NAD-BINDING DOMAIN-CONTAINING PROTEIN"/>
    <property type="match status" value="1"/>
</dbReference>
<dbReference type="Proteomes" id="UP000011721">
    <property type="component" value="Plasmid unnamed"/>
</dbReference>
<keyword evidence="5" id="KW-1185">Reference proteome</keyword>
<dbReference type="Pfam" id="PF02826">
    <property type="entry name" value="2-Hacid_dh_C"/>
    <property type="match status" value="1"/>
</dbReference>
<dbReference type="KEGG" id="dsf:UWK_03583"/>
<feature type="domain" description="D-isomer specific 2-hydroxyacid dehydrogenase NAD-binding" evidence="3">
    <location>
        <begin position="108"/>
        <end position="277"/>
    </location>
</feature>
<protein>
    <submittedName>
        <fullName evidence="4">Phosphoglycerate dehydrogenase-like oxidoreductase</fullName>
    </submittedName>
</protein>
<dbReference type="AlphaFoldDB" id="M1PEW9"/>
<dbReference type="GO" id="GO:0016616">
    <property type="term" value="F:oxidoreductase activity, acting on the CH-OH group of donors, NAD or NADP as acceptor"/>
    <property type="evidence" value="ECO:0007669"/>
    <property type="project" value="UniProtKB-ARBA"/>
</dbReference>
<dbReference type="PROSITE" id="PS00671">
    <property type="entry name" value="D_2_HYDROXYACID_DH_3"/>
    <property type="match status" value="1"/>
</dbReference>
<evidence type="ECO:0000259" key="3">
    <source>
        <dbReference type="Pfam" id="PF02826"/>
    </source>
</evidence>
<keyword evidence="1" id="KW-0560">Oxidoreductase</keyword>
<reference evidence="5" key="1">
    <citation type="journal article" date="2013" name="Stand. Genomic Sci.">
        <title>Complete genome sequence of Desulfocapsa sulfexigens, a marine deltaproteobacterium specialized in disproportionating inorganic sulfur compounds.</title>
        <authorList>
            <person name="Finster K.W."/>
            <person name="Kjeldsen K.U."/>
            <person name="Kube M."/>
            <person name="Reinhardt R."/>
            <person name="Mussmann M."/>
            <person name="Amann R."/>
            <person name="Schreiber L."/>
        </authorList>
    </citation>
    <scope>NUCLEOTIDE SEQUENCE [LARGE SCALE GENOMIC DNA]</scope>
    <source>
        <strain evidence="5">DSM 10523 / SB164P1</strain>
        <plasmid evidence="5">pDESSD</plasmid>
    </source>
</reference>